<dbReference type="Proteomes" id="UP000184488">
    <property type="component" value="Unassembled WGS sequence"/>
</dbReference>
<sequence>MKNFLKYVSLGITLLLIGCKNEPTLQKYFVEKSENKDFTVLDVTPNILNLEKTKLSSNEKDVLDSFDKVNILTFKADDKNKAQFEDEKKKISSILKDEKYESLIKVSMGKDGAEFKCSGKGEHIDEFILYGNRAENGLAVIRITGNDMNPTVVMEMLKLMQKSKIDVEQLKPLQELFK</sequence>
<dbReference type="STRING" id="415425.SAMN05444363_2244"/>
<reference evidence="2" key="1">
    <citation type="submission" date="2016-11" db="EMBL/GenBank/DDBJ databases">
        <authorList>
            <person name="Varghese N."/>
            <person name="Submissions S."/>
        </authorList>
    </citation>
    <scope>NUCLEOTIDE SEQUENCE [LARGE SCALE GENOMIC DNA]</scope>
    <source>
        <strain evidence="2">DSM 18829</strain>
    </source>
</reference>
<evidence type="ECO:0000313" key="1">
    <source>
        <dbReference type="EMBL" id="SHI98821.1"/>
    </source>
</evidence>
<dbReference type="RefSeq" id="WP_073311441.1">
    <property type="nucleotide sequence ID" value="NZ_FQZI01000004.1"/>
</dbReference>
<accession>A0A1M6FM74</accession>
<name>A0A1M6FM74_9FLAO</name>
<dbReference type="EMBL" id="FQZI01000004">
    <property type="protein sequence ID" value="SHI98821.1"/>
    <property type="molecule type" value="Genomic_DNA"/>
</dbReference>
<organism evidence="1 2">
    <name type="scientific">Flavobacterium terrae</name>
    <dbReference type="NCBI Taxonomy" id="415425"/>
    <lineage>
        <taxon>Bacteria</taxon>
        <taxon>Pseudomonadati</taxon>
        <taxon>Bacteroidota</taxon>
        <taxon>Flavobacteriia</taxon>
        <taxon>Flavobacteriales</taxon>
        <taxon>Flavobacteriaceae</taxon>
        <taxon>Flavobacterium</taxon>
    </lineage>
</organism>
<evidence type="ECO:0008006" key="3">
    <source>
        <dbReference type="Google" id="ProtNLM"/>
    </source>
</evidence>
<evidence type="ECO:0000313" key="2">
    <source>
        <dbReference type="Proteomes" id="UP000184488"/>
    </source>
</evidence>
<dbReference type="InterPro" id="IPR025348">
    <property type="entry name" value="DUF4252"/>
</dbReference>
<dbReference type="PROSITE" id="PS51257">
    <property type="entry name" value="PROKAR_LIPOPROTEIN"/>
    <property type="match status" value="1"/>
</dbReference>
<protein>
    <recommendedName>
        <fullName evidence="3">DUF4252 domain-containing protein</fullName>
    </recommendedName>
</protein>
<proteinExistence type="predicted"/>
<gene>
    <name evidence="1" type="ORF">SAMN05444363_2244</name>
</gene>
<keyword evidence="2" id="KW-1185">Reference proteome</keyword>
<dbReference type="Pfam" id="PF14060">
    <property type="entry name" value="DUF4252"/>
    <property type="match status" value="1"/>
</dbReference>
<dbReference type="OrthoDB" id="1143555at2"/>
<dbReference type="AlphaFoldDB" id="A0A1M6FM74"/>